<dbReference type="OrthoDB" id="4194555at2759"/>
<feature type="region of interest" description="Disordered" evidence="1">
    <location>
        <begin position="114"/>
        <end position="240"/>
    </location>
</feature>
<accession>A0A0D2K8J7</accession>
<evidence type="ECO:0000256" key="1">
    <source>
        <dbReference type="SAM" id="MobiDB-lite"/>
    </source>
</evidence>
<dbReference type="GeneID" id="27717271"/>
<organism evidence="2 3">
    <name type="scientific">Fonsecaea multimorphosa CBS 102226</name>
    <dbReference type="NCBI Taxonomy" id="1442371"/>
    <lineage>
        <taxon>Eukaryota</taxon>
        <taxon>Fungi</taxon>
        <taxon>Dikarya</taxon>
        <taxon>Ascomycota</taxon>
        <taxon>Pezizomycotina</taxon>
        <taxon>Eurotiomycetes</taxon>
        <taxon>Chaetothyriomycetidae</taxon>
        <taxon>Chaetothyriales</taxon>
        <taxon>Herpotrichiellaceae</taxon>
        <taxon>Fonsecaea</taxon>
    </lineage>
</organism>
<keyword evidence="3" id="KW-1185">Reference proteome</keyword>
<reference evidence="2 3" key="1">
    <citation type="submission" date="2015-01" db="EMBL/GenBank/DDBJ databases">
        <title>The Genome Sequence of Fonsecaea multimorphosa CBS 102226.</title>
        <authorList>
            <consortium name="The Broad Institute Genomics Platform"/>
            <person name="Cuomo C."/>
            <person name="de Hoog S."/>
            <person name="Gorbushina A."/>
            <person name="Stielow B."/>
            <person name="Teixiera M."/>
            <person name="Abouelleil A."/>
            <person name="Chapman S.B."/>
            <person name="Priest M."/>
            <person name="Young S.K."/>
            <person name="Wortman J."/>
            <person name="Nusbaum C."/>
            <person name="Birren B."/>
        </authorList>
    </citation>
    <scope>NUCLEOTIDE SEQUENCE [LARGE SCALE GENOMIC DNA]</scope>
    <source>
        <strain evidence="2 3">CBS 102226</strain>
    </source>
</reference>
<evidence type="ECO:0008006" key="4">
    <source>
        <dbReference type="Google" id="ProtNLM"/>
    </source>
</evidence>
<dbReference type="EMBL" id="KN848101">
    <property type="protein sequence ID" value="KIX92673.1"/>
    <property type="molecule type" value="Genomic_DNA"/>
</dbReference>
<proteinExistence type="predicted"/>
<evidence type="ECO:0000313" key="2">
    <source>
        <dbReference type="EMBL" id="KIX92673.1"/>
    </source>
</evidence>
<dbReference type="VEuPathDB" id="FungiDB:Z520_11525"/>
<feature type="compositionally biased region" description="Polar residues" evidence="1">
    <location>
        <begin position="190"/>
        <end position="221"/>
    </location>
</feature>
<dbReference type="AlphaFoldDB" id="A0A0D2K8J7"/>
<name>A0A0D2K8J7_9EURO</name>
<dbReference type="STRING" id="1442371.A0A0D2K8J7"/>
<dbReference type="Proteomes" id="UP000053411">
    <property type="component" value="Unassembled WGS sequence"/>
</dbReference>
<gene>
    <name evidence="2" type="ORF">Z520_11525</name>
</gene>
<sequence>MSFRHPPRLNDSGEEEPRIILDLADIDDTPAALTRLERRAASFAKASKFKKDSPAQTEARPVPPPFATDFGPTALIEYLRAEVDKLKRERNATSGKGKGKEKEILEPAISGVLHQSHTPTSPHGLLPPSTTPALADRVNDRQSAVGLATRRSQRLARRGSLNREASQGAGDCKKTPLSRPPLLTPFLPDLSQQPSFQEGGSSSQAHDLTSLPSGTGPSRASTFEAHTKNKRMAVRNTAQEDLISPLRARLRQRRYSRDLFPSGGSAAMSTDLSAMSGAYYLEFRQQDVREARYFSLPESFLNGEARSPATTPGQETTSSKTIQAPFDKLMHGLPNGKASTQNPPTTTDFAYPGWESQSPPVTSFDYATLIPEVIPLSDKKEFIDQAMRANRNSSADSENRSPESSWVYRIPYYGAIAMRREVPSMRALAPAIPTVDGSDSSAEDVPILSPDKKYPRLWKPPSMIPGMSPASTSLTMVCSGQAVKGLEAESNSIQKFDADIWTEISRFLSTQDVRNLRLVDKSLAHIIAPIQFRNVVVNFDRHFFDASRSNWDIKSGLPPNDSMFRKYGANINKFGISFEYDLQGLSHAKAKTIEKEHDAWFGTFIWPTEQYPRFPELQALEDFVDNNRPLLKEAFKSLTTVSELGLCIDSGHGWLEGPDISDMALFNRRTTKGSKVFGKTFKTEDVWVTFARNEYFRWAQQNTINETLKALMTKQPTPESAVKEVRFLNGLKIRDIESFRYQDEQYDYDPECHVGGGPVPGAEALVDANGEFPNLSQAHQVAGQRRLIAHARNGGKRLPQWPLIFSGHNLAAEHGGHCSSIQNKTANFVASPLLPGALTEPQAQWLMETVWAQRAFLSAYTTAIITNKQNFASIHTLRISKLSSGLLPSIEQGEFWKSLPGLKTLEILISPDWRKEHVLGDRRYAERMLILPDTAAQRFTNFLRKYIVNIETLHSLSIGYVGGGEHAVGMFARNKHVLPAPIVDWPGDWLHDNTRKRRPFLIKFDHIRHLKFQNCWFTPWMLQEFMKKSRDTSLHSLNLDSVSMTVYHDADIERPTWNVLGHLRCLHPRQDWTQEILPTGASWARVLDAITPGKTLFAHKYDAGLIDPEAEPIPEPAFRGHIQEIVLNSCGYVKISVPKWASLDYDQNAAVLCAEPTMDDGLHVRKTRFALGVEVESVLGAFRNPAHRPPEPSEDTKVMMSDSGDDYPWLGTLTQCIHPIEKRVLEEAWQMTFGWPNNLERFAAVEDGQCEGGTGRFSGVIRKNDGNT</sequence>
<protein>
    <recommendedName>
        <fullName evidence="4">F-box domain-containing protein</fullName>
    </recommendedName>
</protein>
<feature type="region of interest" description="Disordered" evidence="1">
    <location>
        <begin position="44"/>
        <end position="68"/>
    </location>
</feature>
<evidence type="ECO:0000313" key="3">
    <source>
        <dbReference type="Proteomes" id="UP000053411"/>
    </source>
</evidence>
<dbReference type="RefSeq" id="XP_016626796.1">
    <property type="nucleotide sequence ID" value="XM_016782013.1"/>
</dbReference>